<sequence>MWRPPPWQITSPGAQDFSAQAHQQQFHSGFQTPIPQAARMQSVITSPGGVPSLQHLGSSSKFHGPFNPATVCHSPPRGITLPVSSTAQLSNNWSPLQQPSPLPSPRGVPSPVHRPLMPTTLPSPRGSPSQVLQSSPFNSASWQVRNPQPSVFCLNQGPSFVASTSPSPRHLPSPAQQLFVSSTLLPPRGAPSPTQQPPMSRGIPSSPAQQLFVSSTLLPPRGAPSPTQQPPMSRGIPSSPVQQPFVSSTLPFPGRMMSPVQQPFMPGPTVFSPRGVPSPVLQSSPFNSPSWQVRNPHPNGFSPNQRPSVVASFPQPYLSPTLPSPRGIPSPIQQQFIPSTVPSPRGVPSPVLQSLPPWQLRNPQLSGYNLNQGPSALDRHIQEKQLRDVSSHVQQFNNSVSSGLPQPWKESALQMPIAMSGHSINVPRPPVSQQFSPVKKRMSDFSPDRRPLGGKRTPSPSTPYRKTGFHRDRERGREQGSRRNYSPSVGDRSSPRVSRCFSPPPPDVERVIKCVVSEEYYIKEHNEQDDNYCTVRGTEKLTELQTRFEKEILNMASLEDDVDNDSVSSRRSNHSETDVSDVESLDSEDNDNPPKSRLRRKSNVSNYAEFLGISDEEINSDEDSSEIGSQGLSGSSSESDNDGDDDDDDEGSNHENGGIDDDDKDLPGHDHEHKAPSVAPSVTEIRKRKIGDPKRLHPELWFNEAGETNDGPVCRCSATDRQQGIRHGIYPGETVIASCDPLTNNVDKLHHYWVAVTPHTNFMTENPTVIHSEGKDYTFEGFSMFCHHPLEQVPLCSVIRFNIEYSLHFISQPVPENFCIKDLDLFSQFLFHKMLELADWDLNGNIQDSCQRYHFMPDLFIDVQANPDNSKKEHELLPMSHVLSHVLDSAEPLKKFSADSADKEEYNKMLTNSIVMNPNKKPACLRVDDLQFCKDVERLSKGKMYPYIVHHSIRPVQMSFAGDPKYQKLQKSYVKLRNLISNTPVPSRKNQDKLVKLKIDLEKMRLTSSMRRDVVIEVSSRGMIKTGLKSDVCQHALLLPVLVHHVRYHMCLQTLDKKMGYVFKDRSLFQLALTHPSYHLNFGMNPDHARNSLSNCGVKQPRYGDRKIRHLHTRKKGITQLIRVMSNLGKMEEYQSMIRHNERLEFLGDAVLELISSVHLYFMLPSQPEGGLAMYRSALVQNKHLAQLAKKLGLSDYMQFSHGPDLCVEEDLNHAMANCFEALLGAMYLESGLTSTTVLFTNLAFDEEELRDVWTNLPKHPLQTQQPDGDRHLIGSSSILQKLEEFEKASGIEFNHIRLLARAFTHPQVGFNNLTLGSNQRMEFLGDSVLQFVVSVYLFQHFPEHHEGHLTGIKAFREKLLADILEAFVAALYVDKGLRYVEMFCRVCLFPRLEGKTPDLPQYKVLHDKGPALITSTIQLLFTTREGDWDLVKAKAFNKQKWPQQKMPWPLAEDNVTIDENMRLGRDYFPELARQKRLLDRKHQGRRRNYWNKLPRNEREKDEQGEDDVEVEPRWEEKEAFEEDEDIDAKQDDDHSQ</sequence>
<feature type="compositionally biased region" description="Polar residues" evidence="2">
    <location>
        <begin position="8"/>
        <end position="26"/>
    </location>
</feature>
<feature type="compositionally biased region" description="Polar residues" evidence="2">
    <location>
        <begin position="206"/>
        <end position="217"/>
    </location>
</feature>
<dbReference type="PANTHER" id="PTHR11207:SF0">
    <property type="entry name" value="RIBONUCLEASE 3"/>
    <property type="match status" value="1"/>
</dbReference>
<dbReference type="InterPro" id="IPR036389">
    <property type="entry name" value="RNase_III_sf"/>
</dbReference>
<evidence type="ECO:0000259" key="3">
    <source>
        <dbReference type="PROSITE" id="PS50142"/>
    </source>
</evidence>
<keyword evidence="1" id="KW-0694">RNA-binding</keyword>
<feature type="region of interest" description="Disordered" evidence="2">
    <location>
        <begin position="421"/>
        <end position="504"/>
    </location>
</feature>
<gene>
    <name evidence="4" type="ORF">OS493_019765</name>
</gene>
<feature type="region of interest" description="Disordered" evidence="2">
    <location>
        <begin position="1"/>
        <end position="26"/>
    </location>
</feature>
<feature type="compositionally biased region" description="Basic and acidic residues" evidence="2">
    <location>
        <begin position="665"/>
        <end position="675"/>
    </location>
</feature>
<feature type="compositionally biased region" description="Pro residues" evidence="2">
    <location>
        <begin position="98"/>
        <end position="108"/>
    </location>
</feature>
<dbReference type="InterPro" id="IPR058938">
    <property type="entry name" value="Helical_CED_Drosha"/>
</dbReference>
<feature type="compositionally biased region" description="Basic and acidic residues" evidence="2">
    <location>
        <begin position="469"/>
        <end position="481"/>
    </location>
</feature>
<feature type="compositionally biased region" description="Low complexity" evidence="2">
    <location>
        <begin position="237"/>
        <end position="247"/>
    </location>
</feature>
<feature type="domain" description="RNase III" evidence="3">
    <location>
        <begin position="1283"/>
        <end position="1355"/>
    </location>
</feature>
<dbReference type="EMBL" id="MU826837">
    <property type="protein sequence ID" value="KAJ7372321.1"/>
    <property type="molecule type" value="Genomic_DNA"/>
</dbReference>
<feature type="compositionally biased region" description="Basic and acidic residues" evidence="2">
    <location>
        <begin position="1528"/>
        <end position="1537"/>
    </location>
</feature>
<dbReference type="Pfam" id="PF00636">
    <property type="entry name" value="Ribonuclease_3"/>
    <property type="match status" value="1"/>
</dbReference>
<dbReference type="GO" id="GO:0010468">
    <property type="term" value="P:regulation of gene expression"/>
    <property type="evidence" value="ECO:0007669"/>
    <property type="project" value="TreeGrafter"/>
</dbReference>
<evidence type="ECO:0000313" key="4">
    <source>
        <dbReference type="EMBL" id="KAJ7372321.1"/>
    </source>
</evidence>
<feature type="compositionally biased region" description="Acidic residues" evidence="2">
    <location>
        <begin position="614"/>
        <end position="625"/>
    </location>
</feature>
<feature type="compositionally biased region" description="Basic and acidic residues" evidence="2">
    <location>
        <begin position="441"/>
        <end position="451"/>
    </location>
</feature>
<feature type="domain" description="RNase III" evidence="3">
    <location>
        <begin position="1357"/>
        <end position="1377"/>
    </location>
</feature>
<dbReference type="GO" id="GO:0003725">
    <property type="term" value="F:double-stranded RNA binding"/>
    <property type="evidence" value="ECO:0007669"/>
    <property type="project" value="TreeGrafter"/>
</dbReference>
<evidence type="ECO:0000256" key="1">
    <source>
        <dbReference type="ARBA" id="ARBA00022884"/>
    </source>
</evidence>
<feature type="region of interest" description="Disordered" evidence="2">
    <location>
        <begin position="559"/>
        <end position="601"/>
    </location>
</feature>
<comment type="caution">
    <text evidence="4">The sequence shown here is derived from an EMBL/GenBank/DDBJ whole genome shotgun (WGS) entry which is preliminary data.</text>
</comment>
<dbReference type="OrthoDB" id="67027at2759"/>
<dbReference type="GO" id="GO:0006396">
    <property type="term" value="P:RNA processing"/>
    <property type="evidence" value="ECO:0007669"/>
    <property type="project" value="InterPro"/>
</dbReference>
<dbReference type="Proteomes" id="UP001163046">
    <property type="component" value="Unassembled WGS sequence"/>
</dbReference>
<feature type="region of interest" description="Disordered" evidence="2">
    <location>
        <begin position="1490"/>
        <end position="1537"/>
    </location>
</feature>
<dbReference type="GO" id="GO:0004525">
    <property type="term" value="F:ribonuclease III activity"/>
    <property type="evidence" value="ECO:0007669"/>
    <property type="project" value="InterPro"/>
</dbReference>
<organism evidence="4 5">
    <name type="scientific">Desmophyllum pertusum</name>
    <dbReference type="NCBI Taxonomy" id="174260"/>
    <lineage>
        <taxon>Eukaryota</taxon>
        <taxon>Metazoa</taxon>
        <taxon>Cnidaria</taxon>
        <taxon>Anthozoa</taxon>
        <taxon>Hexacorallia</taxon>
        <taxon>Scleractinia</taxon>
        <taxon>Caryophylliina</taxon>
        <taxon>Caryophylliidae</taxon>
        <taxon>Desmophyllum</taxon>
    </lineage>
</organism>
<dbReference type="SUPFAM" id="SSF69065">
    <property type="entry name" value="RNase III domain-like"/>
    <property type="match status" value="2"/>
</dbReference>
<feature type="region of interest" description="Disordered" evidence="2">
    <location>
        <begin position="183"/>
        <end position="247"/>
    </location>
</feature>
<name>A0A9W9YZN0_9CNID</name>
<protein>
    <recommendedName>
        <fullName evidence="3">RNase III domain-containing protein</fullName>
    </recommendedName>
</protein>
<keyword evidence="5" id="KW-1185">Reference proteome</keyword>
<dbReference type="Pfam" id="PF26050">
    <property type="entry name" value="Helical_CED_Drosha"/>
    <property type="match status" value="1"/>
</dbReference>
<proteinExistence type="predicted"/>
<dbReference type="Pfam" id="PF14622">
    <property type="entry name" value="Ribonucleas_3_3"/>
    <property type="match status" value="1"/>
</dbReference>
<dbReference type="PANTHER" id="PTHR11207">
    <property type="entry name" value="RIBONUCLEASE III"/>
    <property type="match status" value="1"/>
</dbReference>
<dbReference type="Gene3D" id="1.10.1520.10">
    <property type="entry name" value="Ribonuclease III domain"/>
    <property type="match status" value="2"/>
</dbReference>
<feature type="region of interest" description="Disordered" evidence="2">
    <location>
        <begin position="613"/>
        <end position="685"/>
    </location>
</feature>
<dbReference type="InterPro" id="IPR000999">
    <property type="entry name" value="RNase_III_dom"/>
</dbReference>
<feature type="compositionally biased region" description="Low complexity" evidence="2">
    <location>
        <begin position="626"/>
        <end position="638"/>
    </location>
</feature>
<dbReference type="CDD" id="cd00593">
    <property type="entry name" value="RIBOc"/>
    <property type="match status" value="2"/>
</dbReference>
<feature type="domain" description="RNase III" evidence="3">
    <location>
        <begin position="1052"/>
        <end position="1232"/>
    </location>
</feature>
<dbReference type="SMART" id="SM00535">
    <property type="entry name" value="RIBOc"/>
    <property type="match status" value="2"/>
</dbReference>
<dbReference type="PROSITE" id="PS50142">
    <property type="entry name" value="RNASE_3_2"/>
    <property type="match status" value="3"/>
</dbReference>
<accession>A0A9W9YZN0</accession>
<dbReference type="PROSITE" id="PS00517">
    <property type="entry name" value="RNASE_3_1"/>
    <property type="match status" value="2"/>
</dbReference>
<feature type="compositionally biased region" description="Acidic residues" evidence="2">
    <location>
        <begin position="639"/>
        <end position="650"/>
    </location>
</feature>
<evidence type="ECO:0000256" key="2">
    <source>
        <dbReference type="SAM" id="MobiDB-lite"/>
    </source>
</evidence>
<evidence type="ECO:0000313" key="5">
    <source>
        <dbReference type="Proteomes" id="UP001163046"/>
    </source>
</evidence>
<feature type="region of interest" description="Disordered" evidence="2">
    <location>
        <begin position="90"/>
        <end position="142"/>
    </location>
</feature>
<reference evidence="4" key="1">
    <citation type="submission" date="2023-01" db="EMBL/GenBank/DDBJ databases">
        <title>Genome assembly of the deep-sea coral Lophelia pertusa.</title>
        <authorList>
            <person name="Herrera S."/>
            <person name="Cordes E."/>
        </authorList>
    </citation>
    <scope>NUCLEOTIDE SEQUENCE</scope>
    <source>
        <strain evidence="4">USNM1676648</strain>
        <tissue evidence="4">Polyp</tissue>
    </source>
</reference>
<feature type="compositionally biased region" description="Polar residues" evidence="2">
    <location>
        <begin position="120"/>
        <end position="142"/>
    </location>
</feature>
<feature type="compositionally biased region" description="Acidic residues" evidence="2">
    <location>
        <begin position="578"/>
        <end position="591"/>
    </location>
</feature>